<protein>
    <submittedName>
        <fullName evidence="2">PAS domain-containing protein</fullName>
    </submittedName>
</protein>
<accession>A0ABT6SBS8</accession>
<evidence type="ECO:0000313" key="3">
    <source>
        <dbReference type="Proteomes" id="UP001223978"/>
    </source>
</evidence>
<dbReference type="CDD" id="cd00130">
    <property type="entry name" value="PAS"/>
    <property type="match status" value="1"/>
</dbReference>
<sequence>MAMARAEHQLCAGIDDSGIRAPGGTEVVARGRTQRLRQCLDSFGIVVSAMEAVVQREPECGRAIVVADVHGVITQWNGGCQRLFGYPAAQAVGSTLDLIVPEHLRETHWAGFHRAMREPQVKDLAADLPVLCADGEVRSFAGRLLVLSDGLGVAFGAVAIYTDQGTTGVTPFG</sequence>
<comment type="caution">
    <text evidence="2">The sequence shown here is derived from an EMBL/GenBank/DDBJ whole genome shotgun (WGS) entry which is preliminary data.</text>
</comment>
<feature type="domain" description="PAS" evidence="1">
    <location>
        <begin position="64"/>
        <end position="119"/>
    </location>
</feature>
<evidence type="ECO:0000259" key="1">
    <source>
        <dbReference type="PROSITE" id="PS50112"/>
    </source>
</evidence>
<dbReference type="PROSITE" id="PS50112">
    <property type="entry name" value="PAS"/>
    <property type="match status" value="1"/>
</dbReference>
<dbReference type="EMBL" id="JASCIQ010000017">
    <property type="protein sequence ID" value="MDI3405643.1"/>
    <property type="molecule type" value="Genomic_DNA"/>
</dbReference>
<dbReference type="Proteomes" id="UP001223978">
    <property type="component" value="Unassembled WGS sequence"/>
</dbReference>
<dbReference type="NCBIfam" id="TIGR00229">
    <property type="entry name" value="sensory_box"/>
    <property type="match status" value="1"/>
</dbReference>
<reference evidence="2 3" key="1">
    <citation type="submission" date="2023-05" db="EMBL/GenBank/DDBJ databases">
        <title>Draft genome sequence of Streptomyces sp. B-S-A6 isolated from a cave soil in Thailand.</title>
        <authorList>
            <person name="Chamroensaksri N."/>
            <person name="Muangham S."/>
        </authorList>
    </citation>
    <scope>NUCLEOTIDE SEQUENCE [LARGE SCALE GENOMIC DNA]</scope>
    <source>
        <strain evidence="2 3">B-S-A6</strain>
    </source>
</reference>
<proteinExistence type="predicted"/>
<keyword evidence="3" id="KW-1185">Reference proteome</keyword>
<dbReference type="RefSeq" id="WP_282543581.1">
    <property type="nucleotide sequence ID" value="NZ_JASCIQ010000017.1"/>
</dbReference>
<dbReference type="InterPro" id="IPR013767">
    <property type="entry name" value="PAS_fold"/>
</dbReference>
<dbReference type="SUPFAM" id="SSF55785">
    <property type="entry name" value="PYP-like sensor domain (PAS domain)"/>
    <property type="match status" value="1"/>
</dbReference>
<name>A0ABT6SBS8_9ACTN</name>
<dbReference type="Gene3D" id="3.30.450.20">
    <property type="entry name" value="PAS domain"/>
    <property type="match status" value="1"/>
</dbReference>
<dbReference type="InterPro" id="IPR000014">
    <property type="entry name" value="PAS"/>
</dbReference>
<dbReference type="SMART" id="SM00091">
    <property type="entry name" value="PAS"/>
    <property type="match status" value="1"/>
</dbReference>
<gene>
    <name evidence="2" type="ORF">QIS96_17670</name>
</gene>
<dbReference type="Pfam" id="PF00989">
    <property type="entry name" value="PAS"/>
    <property type="match status" value="1"/>
</dbReference>
<organism evidence="2 3">
    <name type="scientific">Streptomyces cavernicola</name>
    <dbReference type="NCBI Taxonomy" id="3043613"/>
    <lineage>
        <taxon>Bacteria</taxon>
        <taxon>Bacillati</taxon>
        <taxon>Actinomycetota</taxon>
        <taxon>Actinomycetes</taxon>
        <taxon>Kitasatosporales</taxon>
        <taxon>Streptomycetaceae</taxon>
        <taxon>Streptomyces</taxon>
    </lineage>
</organism>
<dbReference type="InterPro" id="IPR035965">
    <property type="entry name" value="PAS-like_dom_sf"/>
</dbReference>
<evidence type="ECO:0000313" key="2">
    <source>
        <dbReference type="EMBL" id="MDI3405643.1"/>
    </source>
</evidence>